<proteinExistence type="predicted"/>
<evidence type="ECO:0000256" key="4">
    <source>
        <dbReference type="ARBA" id="ARBA00022833"/>
    </source>
</evidence>
<keyword evidence="2" id="KW-0479">Metal-binding</keyword>
<name>A0A2U1NYV3_ARTAN</name>
<feature type="region of interest" description="Disordered" evidence="8">
    <location>
        <begin position="270"/>
        <end position="300"/>
    </location>
</feature>
<dbReference type="PANTHER" id="PTHR21736:SF38">
    <property type="entry name" value="PROTEIN OBERON 3"/>
    <property type="match status" value="1"/>
</dbReference>
<keyword evidence="12" id="KW-1185">Reference proteome</keyword>
<dbReference type="Pfam" id="PF07227">
    <property type="entry name" value="PHD_Oberon"/>
    <property type="match status" value="1"/>
</dbReference>
<dbReference type="CDD" id="cd15612">
    <property type="entry name" value="PHD_OBE1_like"/>
    <property type="match status" value="1"/>
</dbReference>
<keyword evidence="3" id="KW-0863">Zinc-finger</keyword>
<evidence type="ECO:0000256" key="2">
    <source>
        <dbReference type="ARBA" id="ARBA00022723"/>
    </source>
</evidence>
<sequence length="755" mass="84627">MLKDKENDGVNHQNPESKHTLLKSDENKSNPDDKIMFLSKSNDLYESKPSKLGMSQELTLSYLCDNKNLGQSSCDKVKGKLVVNDVDNDEDRFVERDFLQLSENSSKRVVENDEIYGMSRDKKPKLETLDLSLALPDTSMSLAASNGVEGGGGGGGDPSVSLRGGRSVQSLGRSNSGNTLNTFSNDFTTGSMSYSYSHQFSHNPSCSMTRNSTENYDQLWNGGEGTNGSVHSRFRPVGDGGVALVQGNNRTSSEGNVSFFPSELPARMKMDTQSGDSRGRGSENTKGFESVDFGRPRKPSRPERILREIVSESIPTMAQITQELPEETFESTKEYLKKLISVPERRDELVRLQLRLERRSDLTSETLSKANQNQLILLVSIRMGLESFLSAQNRLPTNELIEIFLYERCKNVSCKRLLPVEDCDCKICSTKKGFCSECMCPVCLNFDCASNTCSWVGCDVCSHWCHAACSIQMNLIKPGPSLKGPAGTTEMQFNCLCCGHASEMFGFIKDVFESCAEQWGLETLIKELDCVRKIFRGSGDFKGQKLQFKASELISKLENKVMSPSDVCSVILQFFNSLDAGGMSDFPVSSSSLKDTAPPSHPHPHQISFYTGFSSGRGDNSLKALPNMMNTNKMIIEDEWSVKSTKKDAFDSVESLVRIKEAEARMFQTKADEARREAEGYKRMIRTNIEKLDEEYTEKITKLNLHETEEQRKKKADELKVSENDHCEYYKMKMRMQAEIAGLLERMEKTKQQWV</sequence>
<evidence type="ECO:0000313" key="12">
    <source>
        <dbReference type="Proteomes" id="UP000245207"/>
    </source>
</evidence>
<evidence type="ECO:0000256" key="1">
    <source>
        <dbReference type="ARBA" id="ARBA00004123"/>
    </source>
</evidence>
<feature type="compositionally biased region" description="Gly residues" evidence="8">
    <location>
        <begin position="148"/>
        <end position="157"/>
    </location>
</feature>
<keyword evidence="5 7" id="KW-0175">Coiled coil</keyword>
<dbReference type="PRINTS" id="PR01544">
    <property type="entry name" value="ARATH130DUF"/>
</dbReference>
<dbReference type="GO" id="GO:0010492">
    <property type="term" value="P:maintenance of shoot apical meristem identity"/>
    <property type="evidence" value="ECO:0007669"/>
    <property type="project" value="TreeGrafter"/>
</dbReference>
<dbReference type="STRING" id="35608.A0A2U1NYV3"/>
<comment type="caution">
    <text evidence="11">The sequence shown here is derived from an EMBL/GenBank/DDBJ whole genome shotgun (WGS) entry which is preliminary data.</text>
</comment>
<dbReference type="GO" id="GO:0005634">
    <property type="term" value="C:nucleus"/>
    <property type="evidence" value="ECO:0007669"/>
    <property type="project" value="UniProtKB-SubCell"/>
</dbReference>
<evidence type="ECO:0000256" key="3">
    <source>
        <dbReference type="ARBA" id="ARBA00022771"/>
    </source>
</evidence>
<dbReference type="Proteomes" id="UP000245207">
    <property type="component" value="Unassembled WGS sequence"/>
</dbReference>
<dbReference type="GO" id="GO:0010468">
    <property type="term" value="P:regulation of gene expression"/>
    <property type="evidence" value="ECO:0007669"/>
    <property type="project" value="TreeGrafter"/>
</dbReference>
<comment type="subcellular location">
    <subcellularLocation>
        <location evidence="1">Nucleus</location>
    </subcellularLocation>
</comment>
<dbReference type="GO" id="GO:0008270">
    <property type="term" value="F:zinc ion binding"/>
    <property type="evidence" value="ECO:0007669"/>
    <property type="project" value="UniProtKB-KW"/>
</dbReference>
<feature type="coiled-coil region" evidence="7">
    <location>
        <begin position="657"/>
        <end position="753"/>
    </location>
</feature>
<feature type="region of interest" description="Disordered" evidence="8">
    <location>
        <begin position="1"/>
        <end position="35"/>
    </location>
</feature>
<evidence type="ECO:0000313" key="11">
    <source>
        <dbReference type="EMBL" id="PWA78671.1"/>
    </source>
</evidence>
<keyword evidence="4" id="KW-0862">Zinc</keyword>
<protein>
    <recommendedName>
        <fullName evidence="13">Protein OBERON 3</fullName>
    </recommendedName>
</protein>
<dbReference type="GO" id="GO:0010071">
    <property type="term" value="P:root meristem specification"/>
    <property type="evidence" value="ECO:0007669"/>
    <property type="project" value="TreeGrafter"/>
</dbReference>
<dbReference type="GO" id="GO:0010078">
    <property type="term" value="P:maintenance of root meristem identity"/>
    <property type="evidence" value="ECO:0007669"/>
    <property type="project" value="TreeGrafter"/>
</dbReference>
<feature type="domain" description="Oberon-like PHD finger" evidence="9">
    <location>
        <begin position="409"/>
        <end position="533"/>
    </location>
</feature>
<gene>
    <name evidence="11" type="ORF">CTI12_AA212510</name>
</gene>
<reference evidence="11 12" key="1">
    <citation type="journal article" date="2018" name="Mol. Plant">
        <title>The genome of Artemisia annua provides insight into the evolution of Asteraceae family and artemisinin biosynthesis.</title>
        <authorList>
            <person name="Shen Q."/>
            <person name="Zhang L."/>
            <person name="Liao Z."/>
            <person name="Wang S."/>
            <person name="Yan T."/>
            <person name="Shi P."/>
            <person name="Liu M."/>
            <person name="Fu X."/>
            <person name="Pan Q."/>
            <person name="Wang Y."/>
            <person name="Lv Z."/>
            <person name="Lu X."/>
            <person name="Zhang F."/>
            <person name="Jiang W."/>
            <person name="Ma Y."/>
            <person name="Chen M."/>
            <person name="Hao X."/>
            <person name="Li L."/>
            <person name="Tang Y."/>
            <person name="Lv G."/>
            <person name="Zhou Y."/>
            <person name="Sun X."/>
            <person name="Brodelius P.E."/>
            <person name="Rose J.K.C."/>
            <person name="Tang K."/>
        </authorList>
    </citation>
    <scope>NUCLEOTIDE SEQUENCE [LARGE SCALE GENOMIC DNA]</scope>
    <source>
        <strain evidence="12">cv. Huhao1</strain>
        <tissue evidence="11">Leaf</tissue>
    </source>
</reference>
<keyword evidence="6" id="KW-0539">Nucleus</keyword>
<evidence type="ECO:0000256" key="8">
    <source>
        <dbReference type="SAM" id="MobiDB-lite"/>
    </source>
</evidence>
<dbReference type="PANTHER" id="PTHR21736">
    <property type="entry name" value="VERNALIZATION-INSENSITIVE PROTEIN 3"/>
    <property type="match status" value="1"/>
</dbReference>
<dbReference type="InterPro" id="IPR032535">
    <property type="entry name" value="Oberon_CC"/>
</dbReference>
<accession>A0A2U1NYV3</accession>
<organism evidence="11 12">
    <name type="scientific">Artemisia annua</name>
    <name type="common">Sweet wormwood</name>
    <dbReference type="NCBI Taxonomy" id="35608"/>
    <lineage>
        <taxon>Eukaryota</taxon>
        <taxon>Viridiplantae</taxon>
        <taxon>Streptophyta</taxon>
        <taxon>Embryophyta</taxon>
        <taxon>Tracheophyta</taxon>
        <taxon>Spermatophyta</taxon>
        <taxon>Magnoliopsida</taxon>
        <taxon>eudicotyledons</taxon>
        <taxon>Gunneridae</taxon>
        <taxon>Pentapetalae</taxon>
        <taxon>asterids</taxon>
        <taxon>campanulids</taxon>
        <taxon>Asterales</taxon>
        <taxon>Asteraceae</taxon>
        <taxon>Asteroideae</taxon>
        <taxon>Anthemideae</taxon>
        <taxon>Artemisiinae</taxon>
        <taxon>Artemisia</taxon>
    </lineage>
</organism>
<feature type="domain" description="Oberon coiled-coil region" evidence="10">
    <location>
        <begin position="639"/>
        <end position="744"/>
    </location>
</feature>
<evidence type="ECO:0000256" key="5">
    <source>
        <dbReference type="ARBA" id="ARBA00023054"/>
    </source>
</evidence>
<evidence type="ECO:0000256" key="6">
    <source>
        <dbReference type="ARBA" id="ARBA00023242"/>
    </source>
</evidence>
<dbReference type="InterPro" id="IPR047578">
    <property type="entry name" value="OBE1-like_PHD"/>
</dbReference>
<evidence type="ECO:0000259" key="9">
    <source>
        <dbReference type="Pfam" id="PF07227"/>
    </source>
</evidence>
<feature type="region of interest" description="Disordered" evidence="8">
    <location>
        <begin position="144"/>
        <end position="180"/>
    </location>
</feature>
<feature type="compositionally biased region" description="Polar residues" evidence="8">
    <location>
        <begin position="167"/>
        <end position="180"/>
    </location>
</feature>
<evidence type="ECO:0000259" key="10">
    <source>
        <dbReference type="Pfam" id="PF16312"/>
    </source>
</evidence>
<evidence type="ECO:0000256" key="7">
    <source>
        <dbReference type="SAM" id="Coils"/>
    </source>
</evidence>
<evidence type="ECO:0008006" key="13">
    <source>
        <dbReference type="Google" id="ProtNLM"/>
    </source>
</evidence>
<dbReference type="InterPro" id="IPR004082">
    <property type="entry name" value="OBERON"/>
</dbReference>
<dbReference type="AlphaFoldDB" id="A0A2U1NYV3"/>
<dbReference type="OrthoDB" id="1905265at2759"/>
<dbReference type="InterPro" id="IPR032881">
    <property type="entry name" value="Oberon-like_PHD"/>
</dbReference>
<dbReference type="Pfam" id="PF16312">
    <property type="entry name" value="Oberon_cc"/>
    <property type="match status" value="1"/>
</dbReference>
<dbReference type="EMBL" id="PKPP01001955">
    <property type="protein sequence ID" value="PWA78671.1"/>
    <property type="molecule type" value="Genomic_DNA"/>
</dbReference>